<feature type="transmembrane region" description="Helical" evidence="1">
    <location>
        <begin position="65"/>
        <end position="85"/>
    </location>
</feature>
<keyword evidence="1" id="KW-0812">Transmembrane</keyword>
<accession>A0AAF1BMN0</accession>
<keyword evidence="1" id="KW-1133">Transmembrane helix</keyword>
<keyword evidence="3" id="KW-1185">Reference proteome</keyword>
<keyword evidence="1" id="KW-0472">Membrane</keyword>
<dbReference type="Proteomes" id="UP000243626">
    <property type="component" value="Chromosome"/>
</dbReference>
<evidence type="ECO:0000313" key="2">
    <source>
        <dbReference type="EMBL" id="WOS95405.1"/>
    </source>
</evidence>
<dbReference type="AlphaFoldDB" id="A0AAF1BMN0"/>
<feature type="transmembrane region" description="Helical" evidence="1">
    <location>
        <begin position="32"/>
        <end position="53"/>
    </location>
</feature>
<feature type="transmembrane region" description="Helical" evidence="1">
    <location>
        <begin position="7"/>
        <end position="26"/>
    </location>
</feature>
<feature type="transmembrane region" description="Helical" evidence="1">
    <location>
        <begin position="91"/>
        <end position="112"/>
    </location>
</feature>
<dbReference type="RefSeq" id="WP_070623369.1">
    <property type="nucleotide sequence ID" value="NZ_CP136964.1"/>
</dbReference>
<dbReference type="GO" id="GO:0005886">
    <property type="term" value="C:plasma membrane"/>
    <property type="evidence" value="ECO:0007669"/>
    <property type="project" value="UniProtKB-SubCell"/>
</dbReference>
<organism evidence="2 3">
    <name type="scientific">Nosocomiicoccus massiliensis</name>
    <dbReference type="NCBI Taxonomy" id="1232430"/>
    <lineage>
        <taxon>Bacteria</taxon>
        <taxon>Bacillati</taxon>
        <taxon>Bacillota</taxon>
        <taxon>Bacilli</taxon>
        <taxon>Bacillales</taxon>
        <taxon>Staphylococcaceae</taxon>
        <taxon>Nosocomiicoccus</taxon>
    </lineage>
</organism>
<reference evidence="3" key="1">
    <citation type="submission" date="2017-09" db="EMBL/GenBank/DDBJ databases">
        <title>Bacterial strain isolated from the female urinary microbiota.</title>
        <authorList>
            <person name="Thomas-White K."/>
            <person name="Kumar N."/>
            <person name="Forster S."/>
            <person name="Putonti C."/>
            <person name="Lawley T."/>
            <person name="Wolfe A.J."/>
        </authorList>
    </citation>
    <scope>NUCLEOTIDE SEQUENCE [LARGE SCALE GENOMIC DNA]</scope>
    <source>
        <strain evidence="3">UMB0959</strain>
    </source>
</reference>
<dbReference type="KEGG" id="nmy:CJ229_004685"/>
<sequence length="117" mass="13625">MTLFKGFMNFFAKAFIIIFVIEFLSLFFFDRIIVQSLVVGTIISVFMALSWYSNYYKALHSQQRMTTTGTVTRVILVLLACIIWYKFQAELNIIAITVGLMSTYVIIFVNAVRHFRK</sequence>
<gene>
    <name evidence="2" type="ORF">CJ229_004685</name>
</gene>
<dbReference type="EMBL" id="CP136964">
    <property type="protein sequence ID" value="WOS95405.1"/>
    <property type="molecule type" value="Genomic_DNA"/>
</dbReference>
<evidence type="ECO:0000313" key="3">
    <source>
        <dbReference type="Proteomes" id="UP000243626"/>
    </source>
</evidence>
<name>A0AAF1BMN0_9STAP</name>
<protein>
    <recommendedName>
        <fullName evidence="4">ATP synthase subunit I</fullName>
    </recommendedName>
</protein>
<evidence type="ECO:0000256" key="1">
    <source>
        <dbReference type="SAM" id="Phobius"/>
    </source>
</evidence>
<evidence type="ECO:0008006" key="4">
    <source>
        <dbReference type="Google" id="ProtNLM"/>
    </source>
</evidence>
<proteinExistence type="predicted"/>